<evidence type="ECO:0000256" key="2">
    <source>
        <dbReference type="ARBA" id="ARBA00007568"/>
    </source>
</evidence>
<reference evidence="7" key="1">
    <citation type="submission" date="2015-07" db="EMBL/GenBank/DDBJ databases">
        <title>Transcriptome Assembly of Anthurium amnicola.</title>
        <authorList>
            <person name="Suzuki J."/>
        </authorList>
    </citation>
    <scope>NUCLEOTIDE SEQUENCE</scope>
</reference>
<dbReference type="PANTHER" id="PTHR10168">
    <property type="entry name" value="GLUTAREDOXIN"/>
    <property type="match status" value="1"/>
</dbReference>
<sequence length="190" mass="19601">RERERRRMQQAIPYSRLRSAWLPISPADAVGGRSSAFLDRSSLEGPLTGSMSTSSTTTPPAAAATTTSGSTNSSGSSGGSASATSGAGGMRRLVSENPVVVVSRRGCCMCHVVKRLLLGLGVNPAVCEVDEDREEAAVMEELAAGVSSASPLLPAVFIGGRYVGGLDRLMTAHISGDLVPTLKQAGALWL</sequence>
<evidence type="ECO:0000259" key="6">
    <source>
        <dbReference type="Pfam" id="PF00462"/>
    </source>
</evidence>
<dbReference type="GO" id="GO:0005737">
    <property type="term" value="C:cytoplasm"/>
    <property type="evidence" value="ECO:0007669"/>
    <property type="project" value="UniProtKB-SubCell"/>
</dbReference>
<feature type="non-terminal residue" evidence="7">
    <location>
        <position position="1"/>
    </location>
</feature>
<name>A0A1D1YIC6_9ARAE</name>
<dbReference type="NCBIfam" id="TIGR02189">
    <property type="entry name" value="GlrX-like_plant"/>
    <property type="match status" value="1"/>
</dbReference>
<proteinExistence type="inferred from homology"/>
<evidence type="ECO:0000256" key="3">
    <source>
        <dbReference type="ARBA" id="ARBA00022490"/>
    </source>
</evidence>
<evidence type="ECO:0000256" key="5">
    <source>
        <dbReference type="SAM" id="MobiDB-lite"/>
    </source>
</evidence>
<evidence type="ECO:0000256" key="1">
    <source>
        <dbReference type="ARBA" id="ARBA00004496"/>
    </source>
</evidence>
<dbReference type="EMBL" id="GDJX01013562">
    <property type="protein sequence ID" value="JAT54374.1"/>
    <property type="molecule type" value="Transcribed_RNA"/>
</dbReference>
<dbReference type="AlphaFoldDB" id="A0A1D1YIC6"/>
<comment type="similarity">
    <text evidence="2">Belongs to the glutaredoxin family. CC-type subfamily.</text>
</comment>
<dbReference type="Pfam" id="PF00462">
    <property type="entry name" value="Glutaredoxin"/>
    <property type="match status" value="1"/>
</dbReference>
<accession>A0A1D1YIC6</accession>
<dbReference type="PROSITE" id="PS51354">
    <property type="entry name" value="GLUTAREDOXIN_2"/>
    <property type="match status" value="1"/>
</dbReference>
<keyword evidence="3" id="KW-0963">Cytoplasm</keyword>
<dbReference type="Gene3D" id="3.40.30.10">
    <property type="entry name" value="Glutaredoxin"/>
    <property type="match status" value="1"/>
</dbReference>
<comment type="subcellular location">
    <subcellularLocation>
        <location evidence="1">Cytoplasm</location>
    </subcellularLocation>
</comment>
<dbReference type="CDD" id="cd03419">
    <property type="entry name" value="GRX_GRXh_1_2_like"/>
    <property type="match status" value="1"/>
</dbReference>
<feature type="domain" description="Glutaredoxin" evidence="6">
    <location>
        <begin position="99"/>
        <end position="163"/>
    </location>
</feature>
<organism evidence="7">
    <name type="scientific">Anthurium amnicola</name>
    <dbReference type="NCBI Taxonomy" id="1678845"/>
    <lineage>
        <taxon>Eukaryota</taxon>
        <taxon>Viridiplantae</taxon>
        <taxon>Streptophyta</taxon>
        <taxon>Embryophyta</taxon>
        <taxon>Tracheophyta</taxon>
        <taxon>Spermatophyta</taxon>
        <taxon>Magnoliopsida</taxon>
        <taxon>Liliopsida</taxon>
        <taxon>Araceae</taxon>
        <taxon>Pothoideae</taxon>
        <taxon>Potheae</taxon>
        <taxon>Anthurium</taxon>
    </lineage>
</organism>
<keyword evidence="4" id="KW-0676">Redox-active center</keyword>
<feature type="compositionally biased region" description="Low complexity" evidence="5">
    <location>
        <begin position="48"/>
        <end position="85"/>
    </location>
</feature>
<dbReference type="InterPro" id="IPR011905">
    <property type="entry name" value="GlrX-like_pln_2"/>
</dbReference>
<evidence type="ECO:0000256" key="4">
    <source>
        <dbReference type="ARBA" id="ARBA00023284"/>
    </source>
</evidence>
<evidence type="ECO:0000313" key="7">
    <source>
        <dbReference type="EMBL" id="JAT54374.1"/>
    </source>
</evidence>
<protein>
    <submittedName>
        <fullName evidence="7">Glutaredoxin-C9</fullName>
    </submittedName>
</protein>
<dbReference type="SUPFAM" id="SSF52833">
    <property type="entry name" value="Thioredoxin-like"/>
    <property type="match status" value="1"/>
</dbReference>
<feature type="region of interest" description="Disordered" evidence="5">
    <location>
        <begin position="41"/>
        <end position="89"/>
    </location>
</feature>
<dbReference type="InterPro" id="IPR036249">
    <property type="entry name" value="Thioredoxin-like_sf"/>
</dbReference>
<gene>
    <name evidence="7" type="primary">GRXC9</name>
    <name evidence="7" type="ORF">g.53430</name>
</gene>
<dbReference type="InterPro" id="IPR002109">
    <property type="entry name" value="Glutaredoxin"/>
</dbReference>